<accession>A0ACC0BJ83</accession>
<comment type="caution">
    <text evidence="1">The sequence shown here is derived from an EMBL/GenBank/DDBJ whole genome shotgun (WGS) entry which is preliminary data.</text>
</comment>
<evidence type="ECO:0000313" key="1">
    <source>
        <dbReference type="EMBL" id="KAI5672739.1"/>
    </source>
</evidence>
<organism evidence="1 2">
    <name type="scientific">Catharanthus roseus</name>
    <name type="common">Madagascar periwinkle</name>
    <name type="synonym">Vinca rosea</name>
    <dbReference type="NCBI Taxonomy" id="4058"/>
    <lineage>
        <taxon>Eukaryota</taxon>
        <taxon>Viridiplantae</taxon>
        <taxon>Streptophyta</taxon>
        <taxon>Embryophyta</taxon>
        <taxon>Tracheophyta</taxon>
        <taxon>Spermatophyta</taxon>
        <taxon>Magnoliopsida</taxon>
        <taxon>eudicotyledons</taxon>
        <taxon>Gunneridae</taxon>
        <taxon>Pentapetalae</taxon>
        <taxon>asterids</taxon>
        <taxon>lamiids</taxon>
        <taxon>Gentianales</taxon>
        <taxon>Apocynaceae</taxon>
        <taxon>Rauvolfioideae</taxon>
        <taxon>Vinceae</taxon>
        <taxon>Catharanthinae</taxon>
        <taxon>Catharanthus</taxon>
    </lineage>
</organism>
<protein>
    <submittedName>
        <fullName evidence="1">Uncharacterized protein</fullName>
    </submittedName>
</protein>
<reference evidence="2" key="1">
    <citation type="journal article" date="2023" name="Nat. Plants">
        <title>Single-cell RNA sequencing provides a high-resolution roadmap for understanding the multicellular compartmentation of specialized metabolism.</title>
        <authorList>
            <person name="Sun S."/>
            <person name="Shen X."/>
            <person name="Li Y."/>
            <person name="Li Y."/>
            <person name="Wang S."/>
            <person name="Li R."/>
            <person name="Zhang H."/>
            <person name="Shen G."/>
            <person name="Guo B."/>
            <person name="Wei J."/>
            <person name="Xu J."/>
            <person name="St-Pierre B."/>
            <person name="Chen S."/>
            <person name="Sun C."/>
        </authorList>
    </citation>
    <scope>NUCLEOTIDE SEQUENCE [LARGE SCALE GENOMIC DNA]</scope>
</reference>
<dbReference type="Proteomes" id="UP001060085">
    <property type="component" value="Linkage Group LG03"/>
</dbReference>
<dbReference type="EMBL" id="CM044703">
    <property type="protein sequence ID" value="KAI5672739.1"/>
    <property type="molecule type" value="Genomic_DNA"/>
</dbReference>
<keyword evidence="2" id="KW-1185">Reference proteome</keyword>
<name>A0ACC0BJ83_CATRO</name>
<gene>
    <name evidence="1" type="ORF">M9H77_13103</name>
</gene>
<sequence length="153" mass="16801">MDWASAKKMGFNLLCQDARPGQPNPASPSSSPQLALLAVAPAAQRRLDRLLEIQVNSPSFFPFLPLLTVSAVASSEASGKVLPEKKKAFCRGRRRRTKTLFYNSLGVSFGIRARKRLQLSGALVDRWPELSGSSRFQHSRFTESVDLAQGSIV</sequence>
<evidence type="ECO:0000313" key="2">
    <source>
        <dbReference type="Proteomes" id="UP001060085"/>
    </source>
</evidence>
<proteinExistence type="predicted"/>